<dbReference type="InterPro" id="IPR028091">
    <property type="entry name" value="FAM91_N_dom"/>
</dbReference>
<dbReference type="Pfam" id="PF00078">
    <property type="entry name" value="RVT_1"/>
    <property type="match status" value="1"/>
</dbReference>
<evidence type="ECO:0000259" key="2">
    <source>
        <dbReference type="Pfam" id="PF00078"/>
    </source>
</evidence>
<dbReference type="Pfam" id="PF13966">
    <property type="entry name" value="zf-RVT"/>
    <property type="match status" value="1"/>
</dbReference>
<evidence type="ECO:0000313" key="6">
    <source>
        <dbReference type="Proteomes" id="UP000289340"/>
    </source>
</evidence>
<organism evidence="5 6">
    <name type="scientific">Glycine soja</name>
    <name type="common">Wild soybean</name>
    <dbReference type="NCBI Taxonomy" id="3848"/>
    <lineage>
        <taxon>Eukaryota</taxon>
        <taxon>Viridiplantae</taxon>
        <taxon>Streptophyta</taxon>
        <taxon>Embryophyta</taxon>
        <taxon>Tracheophyta</taxon>
        <taxon>Spermatophyta</taxon>
        <taxon>Magnoliopsida</taxon>
        <taxon>eudicotyledons</taxon>
        <taxon>Gunneridae</taxon>
        <taxon>Pentapetalae</taxon>
        <taxon>rosids</taxon>
        <taxon>fabids</taxon>
        <taxon>Fabales</taxon>
        <taxon>Fabaceae</taxon>
        <taxon>Papilionoideae</taxon>
        <taxon>50 kb inversion clade</taxon>
        <taxon>NPAAA clade</taxon>
        <taxon>indigoferoid/millettioid clade</taxon>
        <taxon>Phaseoleae</taxon>
        <taxon>Glycine</taxon>
        <taxon>Glycine subgen. Soja</taxon>
    </lineage>
</organism>
<evidence type="ECO:0000259" key="4">
    <source>
        <dbReference type="Pfam" id="PF14647"/>
    </source>
</evidence>
<dbReference type="InterPro" id="IPR052343">
    <property type="entry name" value="Retrotransposon-Effector_Assoc"/>
</dbReference>
<dbReference type="InterPro" id="IPR026960">
    <property type="entry name" value="RVT-Znf"/>
</dbReference>
<dbReference type="Pfam" id="PF14647">
    <property type="entry name" value="FAM91_N"/>
    <property type="match status" value="1"/>
</dbReference>
<feature type="domain" description="Reverse transcriptase zinc-binding" evidence="3">
    <location>
        <begin position="489"/>
        <end position="553"/>
    </location>
</feature>
<comment type="caution">
    <text evidence="5">The sequence shown here is derived from an EMBL/GenBank/DDBJ whole genome shotgun (WGS) entry which is preliminary data.</text>
</comment>
<feature type="domain" description="FAM91 N-terminal" evidence="4">
    <location>
        <begin position="612"/>
        <end position="696"/>
    </location>
</feature>
<feature type="region of interest" description="Disordered" evidence="1">
    <location>
        <begin position="737"/>
        <end position="760"/>
    </location>
</feature>
<dbReference type="InterPro" id="IPR043502">
    <property type="entry name" value="DNA/RNA_pol_sf"/>
</dbReference>
<sequence>MIEGSWVDEPHKVKENESLVARFKEEEVKEAVWDCGSEKSPGPDGLNFKFIKKFWQTLKPDILRFLDEFYVNGIFPKGCNASFIALIPKVSDLQGLSDHRPISLIGCIYKIVSKLLAKRLKMVMPSIIDGRQSAFIEGRHLLHGVLVANEVVEEAKRKQMPCLVFKVDYEKAYDSVSWNFLFYMMRRMGFCPRWIEGCLSSASVLILVNGSPSAEFTPQRGLRLGDPLVPFLFNIVAEGLSGLVREAIDKKLYIGFAVGRDKVDVSILQVPRRVVDKLVCIQRRFLWGGGVDQHKIAWVKWETVCLPKDKGGLGIKDINNFNLALLTKWKWNLFNHGGELRTRVLESKYGGWRGLDEASNDSHASLWWRDLKLAIHNPQYETALQGGIVWKVGSGDKIRFWEDRWLDGDTTLLAKYPRLYLISCQHNQTIQEMGVQEVNGWEWKFEWRRNLFENELVMADCFLNDVNGDIIQPHRRDAWIWKPHPSGQYSIRSVYDVLRGEDFKGDNVKVFEELWKLRIPPKFVVFAWRLLKERLPSKKNLIKRQHFSQHVNCLAKGIRDIRWRCWWLALTWAVWQHRNNIIFSNQTFDGNKVMDDAIFTLWTWLEKIMWKLNKSIAKELLPTQPVDFPIEPWWGVCLVNFTLEEFKKLSEEEMAMIDKVCKEEANSFILFDPDVVKGLYSRGLIYFDVPVYPDDRFKDGCDSVIAICDFFLAFNFKEINELELPALVSASRTSAYRSSSSSSLPRASNDSAEVQNLSRL</sequence>
<protein>
    <submittedName>
        <fullName evidence="5">Transposon TX1 149 kDa protein</fullName>
    </submittedName>
</protein>
<dbReference type="PANTHER" id="PTHR46890">
    <property type="entry name" value="NON-LTR RETROLELEMENT REVERSE TRANSCRIPTASE-LIKE PROTEIN-RELATED"/>
    <property type="match status" value="1"/>
</dbReference>
<dbReference type="InterPro" id="IPR000477">
    <property type="entry name" value="RT_dom"/>
</dbReference>
<dbReference type="SUPFAM" id="SSF56672">
    <property type="entry name" value="DNA/RNA polymerases"/>
    <property type="match status" value="1"/>
</dbReference>
<gene>
    <name evidence="5" type="ORF">D0Y65_035524</name>
</gene>
<evidence type="ECO:0000313" key="5">
    <source>
        <dbReference type="EMBL" id="RZB70582.1"/>
    </source>
</evidence>
<evidence type="ECO:0000259" key="3">
    <source>
        <dbReference type="Pfam" id="PF13966"/>
    </source>
</evidence>
<keyword evidence="6" id="KW-1185">Reference proteome</keyword>
<accession>A0A445HAG9</accession>
<feature type="compositionally biased region" description="Low complexity" evidence="1">
    <location>
        <begin position="737"/>
        <end position="752"/>
    </location>
</feature>
<dbReference type="AlphaFoldDB" id="A0A445HAG9"/>
<dbReference type="EMBL" id="QZWG01000013">
    <property type="protein sequence ID" value="RZB70582.1"/>
    <property type="molecule type" value="Genomic_DNA"/>
</dbReference>
<dbReference type="PANTHER" id="PTHR46890:SF48">
    <property type="entry name" value="RNA-DIRECTED DNA POLYMERASE"/>
    <property type="match status" value="1"/>
</dbReference>
<dbReference type="CDD" id="cd01650">
    <property type="entry name" value="RT_nLTR_like"/>
    <property type="match status" value="1"/>
</dbReference>
<name>A0A445HAG9_GLYSO</name>
<reference evidence="5 6" key="1">
    <citation type="submission" date="2018-09" db="EMBL/GenBank/DDBJ databases">
        <title>A high-quality reference genome of wild soybean provides a powerful tool to mine soybean genomes.</title>
        <authorList>
            <person name="Xie M."/>
            <person name="Chung C.Y.L."/>
            <person name="Li M.-W."/>
            <person name="Wong F.-L."/>
            <person name="Chan T.-F."/>
            <person name="Lam H.-M."/>
        </authorList>
    </citation>
    <scope>NUCLEOTIDE SEQUENCE [LARGE SCALE GENOMIC DNA]</scope>
    <source>
        <strain evidence="6">cv. W05</strain>
        <tissue evidence="5">Hypocotyl of etiolated seedlings</tissue>
    </source>
</reference>
<proteinExistence type="predicted"/>
<dbReference type="Proteomes" id="UP000289340">
    <property type="component" value="Chromosome 13"/>
</dbReference>
<evidence type="ECO:0000256" key="1">
    <source>
        <dbReference type="SAM" id="MobiDB-lite"/>
    </source>
</evidence>
<feature type="domain" description="Reverse transcriptase" evidence="2">
    <location>
        <begin position="87"/>
        <end position="253"/>
    </location>
</feature>